<keyword evidence="3" id="KW-1185">Reference proteome</keyword>
<feature type="region of interest" description="Disordered" evidence="1">
    <location>
        <begin position="1"/>
        <end position="34"/>
    </location>
</feature>
<proteinExistence type="predicted"/>
<dbReference type="EMBL" id="BRZM01000255">
    <property type="protein sequence ID" value="GLD69694.1"/>
    <property type="molecule type" value="Genomic_DNA"/>
</dbReference>
<evidence type="ECO:0000313" key="3">
    <source>
        <dbReference type="Proteomes" id="UP001279410"/>
    </source>
</evidence>
<name>A0AAD3NEE0_LATJO</name>
<gene>
    <name evidence="2" type="ORF">AKAME5_002100900</name>
</gene>
<comment type="caution">
    <text evidence="2">The sequence shown here is derived from an EMBL/GenBank/DDBJ whole genome shotgun (WGS) entry which is preliminary data.</text>
</comment>
<sequence>MDGEHSALSGVEREREKLPPIYNSSPPAGLGRGAKQPFPSLGTFISTLSQRRDVGGRGLAGSMTGTLSSTLGLRHGRELPPICSDVRQKQRLSIDTLPPEVKAPFPSDPIIPLRTKTTKEFQEDMERAVQSGDWREVREFYLTTFDSFIEINAAFKREANGSFNTIDDSGVNAKFVNAVYDALLSTPQDIQKSVLKGIINSLLREWKGPRTKDDLRAYFILVQPAVDLNAAVCAMTGFERRQAVFRSRDERRRRWKTVDAERCNVRAVSEPGQRQFVVLLFVALPNVSLLVLVPPG</sequence>
<organism evidence="2 3">
    <name type="scientific">Lates japonicus</name>
    <name type="common">Japanese lates</name>
    <dbReference type="NCBI Taxonomy" id="270547"/>
    <lineage>
        <taxon>Eukaryota</taxon>
        <taxon>Metazoa</taxon>
        <taxon>Chordata</taxon>
        <taxon>Craniata</taxon>
        <taxon>Vertebrata</taxon>
        <taxon>Euteleostomi</taxon>
        <taxon>Actinopterygii</taxon>
        <taxon>Neopterygii</taxon>
        <taxon>Teleostei</taxon>
        <taxon>Neoteleostei</taxon>
        <taxon>Acanthomorphata</taxon>
        <taxon>Carangaria</taxon>
        <taxon>Carangaria incertae sedis</taxon>
        <taxon>Centropomidae</taxon>
        <taxon>Lates</taxon>
    </lineage>
</organism>
<dbReference type="AlphaFoldDB" id="A0AAD3NEE0"/>
<evidence type="ECO:0000256" key="1">
    <source>
        <dbReference type="SAM" id="MobiDB-lite"/>
    </source>
</evidence>
<accession>A0AAD3NEE0</accession>
<reference evidence="2" key="1">
    <citation type="submission" date="2022-08" db="EMBL/GenBank/DDBJ databases">
        <title>Genome sequencing of akame (Lates japonicus).</title>
        <authorList>
            <person name="Hashiguchi Y."/>
            <person name="Takahashi H."/>
        </authorList>
    </citation>
    <scope>NUCLEOTIDE SEQUENCE</scope>
    <source>
        <strain evidence="2">Kochi</strain>
    </source>
</reference>
<dbReference type="Proteomes" id="UP001279410">
    <property type="component" value="Unassembled WGS sequence"/>
</dbReference>
<protein>
    <submittedName>
        <fullName evidence="2">Probable E3 ubiquitin-protein ligase HECTD2</fullName>
    </submittedName>
</protein>
<evidence type="ECO:0000313" key="2">
    <source>
        <dbReference type="EMBL" id="GLD69694.1"/>
    </source>
</evidence>